<keyword evidence="1" id="KW-0472">Membrane</keyword>
<keyword evidence="1" id="KW-1133">Transmembrane helix</keyword>
<dbReference type="AlphaFoldDB" id="A0A4R6SZH2"/>
<name>A0A4R6SZH2_9SPHI</name>
<dbReference type="RefSeq" id="WP_133574554.1">
    <property type="nucleotide sequence ID" value="NZ_SNYC01000003.1"/>
</dbReference>
<evidence type="ECO:0000313" key="2">
    <source>
        <dbReference type="EMBL" id="TDQ11482.1"/>
    </source>
</evidence>
<reference evidence="2 3" key="1">
    <citation type="submission" date="2019-03" db="EMBL/GenBank/DDBJ databases">
        <title>Genomic Encyclopedia of Archaeal and Bacterial Type Strains, Phase II (KMG-II): from individual species to whole genera.</title>
        <authorList>
            <person name="Goeker M."/>
        </authorList>
    </citation>
    <scope>NUCLEOTIDE SEQUENCE [LARGE SCALE GENOMIC DNA]</scope>
    <source>
        <strain evidence="2 3">DSM 19035</strain>
    </source>
</reference>
<accession>A0A4R6SZH2</accession>
<evidence type="ECO:0000313" key="3">
    <source>
        <dbReference type="Proteomes" id="UP000295620"/>
    </source>
</evidence>
<comment type="caution">
    <text evidence="2">The sequence shown here is derived from an EMBL/GenBank/DDBJ whole genome shotgun (WGS) entry which is preliminary data.</text>
</comment>
<dbReference type="Proteomes" id="UP000295620">
    <property type="component" value="Unassembled WGS sequence"/>
</dbReference>
<proteinExistence type="predicted"/>
<keyword evidence="1" id="KW-0812">Transmembrane</keyword>
<feature type="transmembrane region" description="Helical" evidence="1">
    <location>
        <begin position="14"/>
        <end position="35"/>
    </location>
</feature>
<dbReference type="EMBL" id="SNYC01000003">
    <property type="protein sequence ID" value="TDQ11482.1"/>
    <property type="molecule type" value="Genomic_DNA"/>
</dbReference>
<gene>
    <name evidence="2" type="ORF">ATK78_0605</name>
</gene>
<protein>
    <submittedName>
        <fullName evidence="2">Uncharacterized protein</fullName>
    </submittedName>
</protein>
<sequence>MIENNAQHKKNIKVTYLLLFLVAIGVILGIVKWVVFRHNGWNAYNTKELYDGFYQGAGNISGDVQQRKDMAKCFVDKIIILYPEGVETISADTLKKVIEQVGMECAETITKLSWTPITEKACLKKFRDFKELKGYSEEKKTSYAGCLLAKLKEKYPKGLMTEISQGEMDSLYADCLYVLK</sequence>
<organism evidence="2 3">
    <name type="scientific">Pedobacter metabolipauper</name>
    <dbReference type="NCBI Taxonomy" id="425513"/>
    <lineage>
        <taxon>Bacteria</taxon>
        <taxon>Pseudomonadati</taxon>
        <taxon>Bacteroidota</taxon>
        <taxon>Sphingobacteriia</taxon>
        <taxon>Sphingobacteriales</taxon>
        <taxon>Sphingobacteriaceae</taxon>
        <taxon>Pedobacter</taxon>
    </lineage>
</organism>
<dbReference type="OrthoDB" id="796896at2"/>
<evidence type="ECO:0000256" key="1">
    <source>
        <dbReference type="SAM" id="Phobius"/>
    </source>
</evidence>
<keyword evidence="3" id="KW-1185">Reference proteome</keyword>